<feature type="region of interest" description="Disordered" evidence="5">
    <location>
        <begin position="1"/>
        <end position="21"/>
    </location>
</feature>
<dbReference type="GO" id="GO:0005524">
    <property type="term" value="F:ATP binding"/>
    <property type="evidence" value="ECO:0007669"/>
    <property type="project" value="UniProtKB-KW"/>
</dbReference>
<keyword evidence="10" id="KW-1185">Reference proteome</keyword>
<dbReference type="GO" id="GO:0005886">
    <property type="term" value="C:plasma membrane"/>
    <property type="evidence" value="ECO:0007669"/>
    <property type="project" value="UniProtKB-SubCell"/>
</dbReference>
<dbReference type="SUPFAM" id="SSF90123">
    <property type="entry name" value="ABC transporter transmembrane region"/>
    <property type="match status" value="1"/>
</dbReference>
<evidence type="ECO:0000259" key="8">
    <source>
        <dbReference type="PROSITE" id="PS50929"/>
    </source>
</evidence>
<name>A0A4S8PFA4_9ACTN</name>
<evidence type="ECO:0000256" key="1">
    <source>
        <dbReference type="ARBA" id="ARBA00004651"/>
    </source>
</evidence>
<dbReference type="EMBL" id="STGX01000006">
    <property type="protein sequence ID" value="THV29080.1"/>
    <property type="molecule type" value="Genomic_DNA"/>
</dbReference>
<keyword evidence="9" id="KW-0067">ATP-binding</keyword>
<feature type="transmembrane region" description="Helical" evidence="6">
    <location>
        <begin position="271"/>
        <end position="289"/>
    </location>
</feature>
<accession>A0A4S8PFA4</accession>
<dbReference type="CDD" id="cd07346">
    <property type="entry name" value="ABC_6TM_exporters"/>
    <property type="match status" value="1"/>
</dbReference>
<dbReference type="InterPro" id="IPR003439">
    <property type="entry name" value="ABC_transporter-like_ATP-bd"/>
</dbReference>
<keyword evidence="4 6" id="KW-0472">Membrane</keyword>
<evidence type="ECO:0000313" key="10">
    <source>
        <dbReference type="Proteomes" id="UP000305792"/>
    </source>
</evidence>
<dbReference type="SUPFAM" id="SSF52540">
    <property type="entry name" value="P-loop containing nucleoside triphosphate hydrolases"/>
    <property type="match status" value="1"/>
</dbReference>
<keyword evidence="3 6" id="KW-1133">Transmembrane helix</keyword>
<dbReference type="PROSITE" id="PS50929">
    <property type="entry name" value="ABC_TM1F"/>
    <property type="match status" value="1"/>
</dbReference>
<evidence type="ECO:0000313" key="9">
    <source>
        <dbReference type="EMBL" id="THV29080.1"/>
    </source>
</evidence>
<evidence type="ECO:0000256" key="4">
    <source>
        <dbReference type="ARBA" id="ARBA00023136"/>
    </source>
</evidence>
<dbReference type="InterPro" id="IPR036640">
    <property type="entry name" value="ABC1_TM_sf"/>
</dbReference>
<gene>
    <name evidence="9" type="ORF">E9998_10060</name>
</gene>
<keyword evidence="2 6" id="KW-0812">Transmembrane</keyword>
<dbReference type="PANTHER" id="PTHR24221:SF654">
    <property type="entry name" value="ATP-BINDING CASSETTE SUB-FAMILY B MEMBER 6"/>
    <property type="match status" value="1"/>
</dbReference>
<proteinExistence type="predicted"/>
<dbReference type="Pfam" id="PF00005">
    <property type="entry name" value="ABC_tran"/>
    <property type="match status" value="1"/>
</dbReference>
<reference evidence="9 10" key="1">
    <citation type="journal article" date="2018" name="Int. J. Syst. Evol. Microbiol.">
        <title>Glycomyces paridis sp. nov., isolated from the medicinal plant Paris polyphylla.</title>
        <authorList>
            <person name="Fang X.M."/>
            <person name="Bai J.L."/>
            <person name="Su J."/>
            <person name="Zhao L.L."/>
            <person name="Liu H.Y."/>
            <person name="Ma B.P."/>
            <person name="Zhang Y.Q."/>
            <person name="Yu L.Y."/>
        </authorList>
    </citation>
    <scope>NUCLEOTIDE SEQUENCE [LARGE SCALE GENOMIC DNA]</scope>
    <source>
        <strain evidence="9 10">CPCC 204357</strain>
    </source>
</reference>
<dbReference type="AlphaFoldDB" id="A0A4S8PFA4"/>
<feature type="transmembrane region" description="Helical" evidence="6">
    <location>
        <begin position="183"/>
        <end position="200"/>
    </location>
</feature>
<organism evidence="9 10">
    <name type="scientific">Glycomyces paridis</name>
    <dbReference type="NCBI Taxonomy" id="2126555"/>
    <lineage>
        <taxon>Bacteria</taxon>
        <taxon>Bacillati</taxon>
        <taxon>Actinomycetota</taxon>
        <taxon>Actinomycetes</taxon>
        <taxon>Glycomycetales</taxon>
        <taxon>Glycomycetaceae</taxon>
        <taxon>Glycomyces</taxon>
    </lineage>
</organism>
<keyword evidence="9" id="KW-0547">Nucleotide-binding</keyword>
<dbReference type="Proteomes" id="UP000305792">
    <property type="component" value="Unassembled WGS sequence"/>
</dbReference>
<dbReference type="GO" id="GO:0140359">
    <property type="term" value="F:ABC-type transporter activity"/>
    <property type="evidence" value="ECO:0007669"/>
    <property type="project" value="InterPro"/>
</dbReference>
<evidence type="ECO:0000259" key="7">
    <source>
        <dbReference type="PROSITE" id="PS50893"/>
    </source>
</evidence>
<dbReference type="RefSeq" id="WP_136529574.1">
    <property type="nucleotide sequence ID" value="NZ_STGX01000006.1"/>
</dbReference>
<feature type="transmembrane region" description="Helical" evidence="6">
    <location>
        <begin position="153"/>
        <end position="177"/>
    </location>
</feature>
<evidence type="ECO:0000256" key="3">
    <source>
        <dbReference type="ARBA" id="ARBA00022989"/>
    </source>
</evidence>
<dbReference type="OrthoDB" id="4966664at2"/>
<feature type="domain" description="ABC transporter" evidence="7">
    <location>
        <begin position="350"/>
        <end position="566"/>
    </location>
</feature>
<dbReference type="InterPro" id="IPR011527">
    <property type="entry name" value="ABC1_TM_dom"/>
</dbReference>
<sequence length="568" mass="58212">MRSPRRLQAPDEPIEVPPLRVGADTTPRRLAVRVVLGAPRYTAPAATLAIGHQVGEALVPVIMGFAIDQAVATSDPVRLALCLVLLAADFAMLSYSYRFGSRIGLLGMEAVQHRLRTLVAGRLLDPVGVAGRAGLPGTSLSIAASDVNALARAVFIAVFPVGQFAGILLCAVVLLWISWQIGLIVLIGVPLLLVLMDRAGGPLRRRSERQAELAAEASGKAADLLAGYRILSGLGAQAAGAERYRRASRDALDGSLHAAGAQGVFVGSMNLATGLFVAGLAVVAGLRALDGELTVGQLITVVGITQYIIGPLGSFASGFGPMWAGALAAAARVLTVLSLAPRVESPGSAVPAPGAGTLDLRAVASGALDRFDLRLEPGECVGLRAAPGAAADLAAVLSGAVAPETGTAAWHGRPIGDYDLDALRAAILVVPHHAALFDGTIRENVALGAATEARTAAALDAADCAEIIEAAPGGLDAQVGDDGLRLSGGQRQRLALARALAQHPPLLVLHEPTTAVDSVTEARIAERLRATRGDRSTLLITDAPALLAVCDRVVDIDADAAAEGRTDA</sequence>
<comment type="subcellular location">
    <subcellularLocation>
        <location evidence="1">Cell membrane</location>
        <topology evidence="1">Multi-pass membrane protein</topology>
    </subcellularLocation>
</comment>
<dbReference type="InterPro" id="IPR039421">
    <property type="entry name" value="Type_1_exporter"/>
</dbReference>
<protein>
    <submittedName>
        <fullName evidence="9">ABC transporter ATP-binding protein</fullName>
    </submittedName>
</protein>
<dbReference type="GO" id="GO:0016887">
    <property type="term" value="F:ATP hydrolysis activity"/>
    <property type="evidence" value="ECO:0007669"/>
    <property type="project" value="InterPro"/>
</dbReference>
<dbReference type="PROSITE" id="PS00211">
    <property type="entry name" value="ABC_TRANSPORTER_1"/>
    <property type="match status" value="1"/>
</dbReference>
<evidence type="ECO:0000256" key="5">
    <source>
        <dbReference type="SAM" id="MobiDB-lite"/>
    </source>
</evidence>
<dbReference type="InterPro" id="IPR027417">
    <property type="entry name" value="P-loop_NTPase"/>
</dbReference>
<dbReference type="PROSITE" id="PS50893">
    <property type="entry name" value="ABC_TRANSPORTER_2"/>
    <property type="match status" value="1"/>
</dbReference>
<comment type="caution">
    <text evidence="9">The sequence shown here is derived from an EMBL/GenBank/DDBJ whole genome shotgun (WGS) entry which is preliminary data.</text>
</comment>
<dbReference type="GO" id="GO:0034040">
    <property type="term" value="F:ATPase-coupled lipid transmembrane transporter activity"/>
    <property type="evidence" value="ECO:0007669"/>
    <property type="project" value="TreeGrafter"/>
</dbReference>
<feature type="domain" description="ABC transmembrane type-1" evidence="8">
    <location>
        <begin position="45"/>
        <end position="320"/>
    </location>
</feature>
<evidence type="ECO:0000256" key="2">
    <source>
        <dbReference type="ARBA" id="ARBA00022692"/>
    </source>
</evidence>
<evidence type="ECO:0000256" key="6">
    <source>
        <dbReference type="SAM" id="Phobius"/>
    </source>
</evidence>
<dbReference type="PANTHER" id="PTHR24221">
    <property type="entry name" value="ATP-BINDING CASSETTE SUB-FAMILY B"/>
    <property type="match status" value="1"/>
</dbReference>
<dbReference type="Gene3D" id="3.40.50.300">
    <property type="entry name" value="P-loop containing nucleotide triphosphate hydrolases"/>
    <property type="match status" value="1"/>
</dbReference>
<dbReference type="Pfam" id="PF00664">
    <property type="entry name" value="ABC_membrane"/>
    <property type="match status" value="1"/>
</dbReference>
<dbReference type="Gene3D" id="1.20.1560.10">
    <property type="entry name" value="ABC transporter type 1, transmembrane domain"/>
    <property type="match status" value="1"/>
</dbReference>
<dbReference type="InterPro" id="IPR017871">
    <property type="entry name" value="ABC_transporter-like_CS"/>
</dbReference>